<keyword evidence="3" id="KW-1185">Reference proteome</keyword>
<organism evidence="2 3">
    <name type="scientific">Vallitalea pronyensis</name>
    <dbReference type="NCBI Taxonomy" id="1348613"/>
    <lineage>
        <taxon>Bacteria</taxon>
        <taxon>Bacillati</taxon>
        <taxon>Bacillota</taxon>
        <taxon>Clostridia</taxon>
        <taxon>Lachnospirales</taxon>
        <taxon>Vallitaleaceae</taxon>
        <taxon>Vallitalea</taxon>
    </lineage>
</organism>
<feature type="domain" description="Methyltransferase" evidence="1">
    <location>
        <begin position="43"/>
        <end position="172"/>
    </location>
</feature>
<sequence length="257" mass="29174">MMELKANERIDDLHRRKYKIIQNPKTFCFGMDAVLLSGFAQVKEGEHVLDLGTGTGIIPILLEAKTKGKHFIGLEIQEDSVEMATRSVHLNGLDDKVSIVQGDIKEADSLFPLSSFDVVTSNPPYMQGQSGLKNRFQPKTIARHEVLCTLEDVIKTASSLVKVGGRFYMVHRPHRLPEIMVLLKQYKCEPKRMRFVHPYVHKEPNMILIESVRHGKPLLKVEPPLIVYEEVGQYTDEIYNIYGYATRPSDVSKGVVQ</sequence>
<protein>
    <submittedName>
        <fullName evidence="2">tRNA1(Val) (Adenine(37)-N6)-methyltransferase</fullName>
    </submittedName>
</protein>
<dbReference type="InterPro" id="IPR050210">
    <property type="entry name" value="tRNA_Adenine-N(6)_MTase"/>
</dbReference>
<evidence type="ECO:0000313" key="2">
    <source>
        <dbReference type="EMBL" id="QUI21065.1"/>
    </source>
</evidence>
<dbReference type="Proteomes" id="UP000683246">
    <property type="component" value="Chromosome"/>
</dbReference>
<dbReference type="KEGG" id="vpy:HZI73_01575"/>
<dbReference type="Gene3D" id="3.40.50.150">
    <property type="entry name" value="Vaccinia Virus protein VP39"/>
    <property type="match status" value="1"/>
</dbReference>
<name>A0A8J8MG73_9FIRM</name>
<dbReference type="AlphaFoldDB" id="A0A8J8MG73"/>
<dbReference type="SUPFAM" id="SSF53335">
    <property type="entry name" value="S-adenosyl-L-methionine-dependent methyltransferases"/>
    <property type="match status" value="1"/>
</dbReference>
<dbReference type="RefSeq" id="WP_212696524.1">
    <property type="nucleotide sequence ID" value="NZ_CP058649.1"/>
</dbReference>
<gene>
    <name evidence="2" type="ORF">HZI73_01575</name>
</gene>
<evidence type="ECO:0000259" key="1">
    <source>
        <dbReference type="Pfam" id="PF13847"/>
    </source>
</evidence>
<dbReference type="PANTHER" id="PTHR47739:SF1">
    <property type="entry name" value="TRNA1(VAL) (ADENINE(37)-N6)-METHYLTRANSFERASE"/>
    <property type="match status" value="1"/>
</dbReference>
<dbReference type="PANTHER" id="PTHR47739">
    <property type="entry name" value="TRNA1(VAL) (ADENINE(37)-N6)-METHYLTRANSFERASE"/>
    <property type="match status" value="1"/>
</dbReference>
<accession>A0A8J8MG73</accession>
<dbReference type="Pfam" id="PF13847">
    <property type="entry name" value="Methyltransf_31"/>
    <property type="match status" value="1"/>
</dbReference>
<dbReference type="CDD" id="cd02440">
    <property type="entry name" value="AdoMet_MTases"/>
    <property type="match status" value="1"/>
</dbReference>
<reference evidence="2" key="1">
    <citation type="submission" date="2020-07" db="EMBL/GenBank/DDBJ databases">
        <title>Vallitalea pronyensis genome.</title>
        <authorList>
            <person name="Postec A."/>
        </authorList>
    </citation>
    <scope>NUCLEOTIDE SEQUENCE</scope>
    <source>
        <strain evidence="2">FatNI3</strain>
    </source>
</reference>
<dbReference type="EMBL" id="CP058649">
    <property type="protein sequence ID" value="QUI21065.1"/>
    <property type="molecule type" value="Genomic_DNA"/>
</dbReference>
<dbReference type="InterPro" id="IPR029063">
    <property type="entry name" value="SAM-dependent_MTases_sf"/>
</dbReference>
<dbReference type="InterPro" id="IPR025714">
    <property type="entry name" value="Methyltranfer_dom"/>
</dbReference>
<evidence type="ECO:0000313" key="3">
    <source>
        <dbReference type="Proteomes" id="UP000683246"/>
    </source>
</evidence>
<proteinExistence type="predicted"/>